<dbReference type="Proteomes" id="UP000269669">
    <property type="component" value="Unassembled WGS sequence"/>
</dbReference>
<keyword evidence="3" id="KW-0949">S-adenosyl-L-methionine</keyword>
<dbReference type="InterPro" id="IPR029063">
    <property type="entry name" value="SAM-dependent_MTases_sf"/>
</dbReference>
<sequence>MSHEIGLSPDHIMQVGLGFWASKTLLSAVEMGVFTELTHGPAELDHLAGRVGLHPRSARDFMDALVALGFLQRVDGEYSNTPETALFLDRHKPSYIGGILEMANARLFGHWNHLTEGLRTGRLQNEAKDDSTDSPFMALYADPERLKGFLKGMTGVSHGANMAIAKKAPWAKYKTFVDVGAAQGDLAVQIALANPHLTGIGFDLPPVGPIFDEYAEVNGVSDRVSFQSGDFFTEALPDGVDVITMGHILHDWDVDEKKMLVKKAYDALNLGGAFVVYDAIIDDERSKNAFGLLMSLNMLIETPGGFDYTGAECIGWMKEAGFQDAYVEHLVGPDSMVVGFK</sequence>
<dbReference type="PANTHER" id="PTHR43712">
    <property type="entry name" value="PUTATIVE (AFU_ORTHOLOGUE AFUA_4G14580)-RELATED"/>
    <property type="match status" value="1"/>
</dbReference>
<dbReference type="Gene3D" id="1.10.10.10">
    <property type="entry name" value="Winged helix-like DNA-binding domain superfamily/Winged helix DNA-binding domain"/>
    <property type="match status" value="1"/>
</dbReference>
<proteinExistence type="predicted"/>
<keyword evidence="2 7" id="KW-0808">Transferase</keyword>
<keyword evidence="8" id="KW-1185">Reference proteome</keyword>
<dbReference type="InterPro" id="IPR036388">
    <property type="entry name" value="WH-like_DNA-bd_sf"/>
</dbReference>
<dbReference type="SUPFAM" id="SSF53335">
    <property type="entry name" value="S-adenosyl-L-methionine-dependent methyltransferases"/>
    <property type="match status" value="1"/>
</dbReference>
<dbReference type="GO" id="GO:0046983">
    <property type="term" value="F:protein dimerization activity"/>
    <property type="evidence" value="ECO:0007669"/>
    <property type="project" value="InterPro"/>
</dbReference>
<dbReference type="Pfam" id="PF08100">
    <property type="entry name" value="Dimerisation"/>
    <property type="match status" value="1"/>
</dbReference>
<dbReference type="AlphaFoldDB" id="A0A428MF66"/>
<keyword evidence="1 7" id="KW-0489">Methyltransferase</keyword>
<dbReference type="InterPro" id="IPR001077">
    <property type="entry name" value="COMT_C"/>
</dbReference>
<dbReference type="GO" id="GO:0032259">
    <property type="term" value="P:methylation"/>
    <property type="evidence" value="ECO:0007669"/>
    <property type="project" value="UniProtKB-KW"/>
</dbReference>
<gene>
    <name evidence="7" type="ORF">EDE15_1007</name>
</gene>
<feature type="active site" description="Proton acceptor" evidence="4">
    <location>
        <position position="250"/>
    </location>
</feature>
<evidence type="ECO:0000313" key="8">
    <source>
        <dbReference type="Proteomes" id="UP000269669"/>
    </source>
</evidence>
<evidence type="ECO:0000259" key="6">
    <source>
        <dbReference type="Pfam" id="PF08100"/>
    </source>
</evidence>
<feature type="domain" description="O-methyltransferase C-terminal" evidence="5">
    <location>
        <begin position="111"/>
        <end position="323"/>
    </location>
</feature>
<evidence type="ECO:0000256" key="3">
    <source>
        <dbReference type="ARBA" id="ARBA00022691"/>
    </source>
</evidence>
<dbReference type="InterPro" id="IPR036390">
    <property type="entry name" value="WH_DNA-bd_sf"/>
</dbReference>
<organism evidence="7 8">
    <name type="scientific">Edaphobacter aggregans</name>
    <dbReference type="NCBI Taxonomy" id="570835"/>
    <lineage>
        <taxon>Bacteria</taxon>
        <taxon>Pseudomonadati</taxon>
        <taxon>Acidobacteriota</taxon>
        <taxon>Terriglobia</taxon>
        <taxon>Terriglobales</taxon>
        <taxon>Acidobacteriaceae</taxon>
        <taxon>Edaphobacter</taxon>
    </lineage>
</organism>
<dbReference type="InterPro" id="IPR012967">
    <property type="entry name" value="COMT_dimerisation"/>
</dbReference>
<dbReference type="PANTHER" id="PTHR43712:SF2">
    <property type="entry name" value="O-METHYLTRANSFERASE CICE"/>
    <property type="match status" value="1"/>
</dbReference>
<dbReference type="Gene3D" id="3.40.50.150">
    <property type="entry name" value="Vaccinia Virus protein VP39"/>
    <property type="match status" value="1"/>
</dbReference>
<evidence type="ECO:0000256" key="2">
    <source>
        <dbReference type="ARBA" id="ARBA00022679"/>
    </source>
</evidence>
<name>A0A428MF66_9BACT</name>
<dbReference type="GO" id="GO:0008171">
    <property type="term" value="F:O-methyltransferase activity"/>
    <property type="evidence" value="ECO:0007669"/>
    <property type="project" value="InterPro"/>
</dbReference>
<feature type="domain" description="O-methyltransferase dimerisation" evidence="6">
    <location>
        <begin position="15"/>
        <end position="88"/>
    </location>
</feature>
<dbReference type="SUPFAM" id="SSF46785">
    <property type="entry name" value="Winged helix' DNA-binding domain"/>
    <property type="match status" value="1"/>
</dbReference>
<dbReference type="Pfam" id="PF00891">
    <property type="entry name" value="Methyltransf_2"/>
    <property type="match status" value="1"/>
</dbReference>
<comment type="caution">
    <text evidence="7">The sequence shown here is derived from an EMBL/GenBank/DDBJ whole genome shotgun (WGS) entry which is preliminary data.</text>
</comment>
<dbReference type="PIRSF" id="PIRSF005739">
    <property type="entry name" value="O-mtase"/>
    <property type="match status" value="1"/>
</dbReference>
<protein>
    <submittedName>
        <fullName evidence="7">Methyltransferase family protein</fullName>
    </submittedName>
</protein>
<dbReference type="PROSITE" id="PS51683">
    <property type="entry name" value="SAM_OMT_II"/>
    <property type="match status" value="1"/>
</dbReference>
<evidence type="ECO:0000256" key="4">
    <source>
        <dbReference type="PIRSR" id="PIRSR005739-1"/>
    </source>
</evidence>
<dbReference type="InterPro" id="IPR016461">
    <property type="entry name" value="COMT-like"/>
</dbReference>
<dbReference type="RefSeq" id="WP_260472687.1">
    <property type="nucleotide sequence ID" value="NZ_RSDW01000001.1"/>
</dbReference>
<reference evidence="7 8" key="1">
    <citation type="submission" date="2018-12" db="EMBL/GenBank/DDBJ databases">
        <title>Sequencing of bacterial isolates from soil warming experiment in Harvard Forest, Massachusetts, USA.</title>
        <authorList>
            <person name="Deangelis K."/>
        </authorList>
    </citation>
    <scope>NUCLEOTIDE SEQUENCE [LARGE SCALE GENOMIC DNA]</scope>
    <source>
        <strain evidence="7 8">EB153</strain>
    </source>
</reference>
<accession>A0A428MF66</accession>
<evidence type="ECO:0000256" key="1">
    <source>
        <dbReference type="ARBA" id="ARBA00022603"/>
    </source>
</evidence>
<evidence type="ECO:0000313" key="7">
    <source>
        <dbReference type="EMBL" id="RSL15517.1"/>
    </source>
</evidence>
<evidence type="ECO:0000259" key="5">
    <source>
        <dbReference type="Pfam" id="PF00891"/>
    </source>
</evidence>
<dbReference type="EMBL" id="RSDW01000001">
    <property type="protein sequence ID" value="RSL15517.1"/>
    <property type="molecule type" value="Genomic_DNA"/>
</dbReference>